<evidence type="ECO:0000256" key="5">
    <source>
        <dbReference type="SAM" id="MobiDB-lite"/>
    </source>
</evidence>
<gene>
    <name evidence="6" type="ORF">PoB_003343200</name>
</gene>
<keyword evidence="4" id="KW-0472">Membrane</keyword>
<keyword evidence="2" id="KW-0812">Transmembrane</keyword>
<keyword evidence="3" id="KW-1133">Transmembrane helix</keyword>
<feature type="region of interest" description="Disordered" evidence="5">
    <location>
        <begin position="221"/>
        <end position="245"/>
    </location>
</feature>
<proteinExistence type="predicted"/>
<evidence type="ECO:0000256" key="4">
    <source>
        <dbReference type="ARBA" id="ARBA00023136"/>
    </source>
</evidence>
<dbReference type="EMBL" id="BLXT01003828">
    <property type="protein sequence ID" value="GFO06927.1"/>
    <property type="molecule type" value="Genomic_DNA"/>
</dbReference>
<dbReference type="Proteomes" id="UP000735302">
    <property type="component" value="Unassembled WGS sequence"/>
</dbReference>
<dbReference type="InterPro" id="IPR011701">
    <property type="entry name" value="MFS"/>
</dbReference>
<keyword evidence="7" id="KW-1185">Reference proteome</keyword>
<dbReference type="SUPFAM" id="SSF103473">
    <property type="entry name" value="MFS general substrate transporter"/>
    <property type="match status" value="1"/>
</dbReference>
<name>A0AAV4AJ56_9GAST</name>
<sequence>MVNQTAIASHYGLTISNHTVNGLLSSPTAEWNVSNHTNVVEYRIKVREEISSEEDGEMVWDKHTQGLIHGSLYWGYALTNVAGGVLADRYGGKHVIGLSLLSATLLTLLVPVIARWNVIGLIVLRFLTGFSQGFVSPAMQSLWSHWAPPLESSRLRSICFAGSQMGKVLTYPLTALLCEYGFDGGWPSVFYVQARWGKGRLTLAPPHSKLPIHIEGTEHTTASSDTYRLTLKAPTTPPHHPTSTN</sequence>
<feature type="compositionally biased region" description="Pro residues" evidence="5">
    <location>
        <begin position="235"/>
        <end position="245"/>
    </location>
</feature>
<evidence type="ECO:0000256" key="2">
    <source>
        <dbReference type="ARBA" id="ARBA00022692"/>
    </source>
</evidence>
<evidence type="ECO:0000256" key="3">
    <source>
        <dbReference type="ARBA" id="ARBA00022989"/>
    </source>
</evidence>
<comment type="caution">
    <text evidence="6">The sequence shown here is derived from an EMBL/GenBank/DDBJ whole genome shotgun (WGS) entry which is preliminary data.</text>
</comment>
<dbReference type="PANTHER" id="PTHR11662:SF399">
    <property type="entry name" value="FI19708P1-RELATED"/>
    <property type="match status" value="1"/>
</dbReference>
<evidence type="ECO:0000256" key="1">
    <source>
        <dbReference type="ARBA" id="ARBA00004141"/>
    </source>
</evidence>
<dbReference type="AlphaFoldDB" id="A0AAV4AJ56"/>
<dbReference type="Gene3D" id="1.20.1250.20">
    <property type="entry name" value="MFS general substrate transporter like domains"/>
    <property type="match status" value="1"/>
</dbReference>
<comment type="subcellular location">
    <subcellularLocation>
        <location evidence="1">Membrane</location>
        <topology evidence="1">Multi-pass membrane protein</topology>
    </subcellularLocation>
</comment>
<dbReference type="Pfam" id="PF07690">
    <property type="entry name" value="MFS_1"/>
    <property type="match status" value="1"/>
</dbReference>
<accession>A0AAV4AJ56</accession>
<protein>
    <submittedName>
        <fullName evidence="6">Vesicular glutamate transporter 1</fullName>
    </submittedName>
</protein>
<evidence type="ECO:0000313" key="6">
    <source>
        <dbReference type="EMBL" id="GFO06927.1"/>
    </source>
</evidence>
<dbReference type="PANTHER" id="PTHR11662">
    <property type="entry name" value="SOLUTE CARRIER FAMILY 17"/>
    <property type="match status" value="1"/>
</dbReference>
<organism evidence="6 7">
    <name type="scientific">Plakobranchus ocellatus</name>
    <dbReference type="NCBI Taxonomy" id="259542"/>
    <lineage>
        <taxon>Eukaryota</taxon>
        <taxon>Metazoa</taxon>
        <taxon>Spiralia</taxon>
        <taxon>Lophotrochozoa</taxon>
        <taxon>Mollusca</taxon>
        <taxon>Gastropoda</taxon>
        <taxon>Heterobranchia</taxon>
        <taxon>Euthyneura</taxon>
        <taxon>Panpulmonata</taxon>
        <taxon>Sacoglossa</taxon>
        <taxon>Placobranchoidea</taxon>
        <taxon>Plakobranchidae</taxon>
        <taxon>Plakobranchus</taxon>
    </lineage>
</organism>
<dbReference type="GO" id="GO:0016020">
    <property type="term" value="C:membrane"/>
    <property type="evidence" value="ECO:0007669"/>
    <property type="project" value="UniProtKB-SubCell"/>
</dbReference>
<dbReference type="InterPro" id="IPR050382">
    <property type="entry name" value="MFS_Na/Anion_cotransporter"/>
</dbReference>
<reference evidence="6 7" key="1">
    <citation type="journal article" date="2021" name="Elife">
        <title>Chloroplast acquisition without the gene transfer in kleptoplastic sea slugs, Plakobranchus ocellatus.</title>
        <authorList>
            <person name="Maeda T."/>
            <person name="Takahashi S."/>
            <person name="Yoshida T."/>
            <person name="Shimamura S."/>
            <person name="Takaki Y."/>
            <person name="Nagai Y."/>
            <person name="Toyoda A."/>
            <person name="Suzuki Y."/>
            <person name="Arimoto A."/>
            <person name="Ishii H."/>
            <person name="Satoh N."/>
            <person name="Nishiyama T."/>
            <person name="Hasebe M."/>
            <person name="Maruyama T."/>
            <person name="Minagawa J."/>
            <person name="Obokata J."/>
            <person name="Shigenobu S."/>
        </authorList>
    </citation>
    <scope>NUCLEOTIDE SEQUENCE [LARGE SCALE GENOMIC DNA]</scope>
</reference>
<dbReference type="GO" id="GO:0006820">
    <property type="term" value="P:monoatomic anion transport"/>
    <property type="evidence" value="ECO:0007669"/>
    <property type="project" value="TreeGrafter"/>
</dbReference>
<dbReference type="GO" id="GO:0022857">
    <property type="term" value="F:transmembrane transporter activity"/>
    <property type="evidence" value="ECO:0007669"/>
    <property type="project" value="InterPro"/>
</dbReference>
<dbReference type="InterPro" id="IPR036259">
    <property type="entry name" value="MFS_trans_sf"/>
</dbReference>
<evidence type="ECO:0000313" key="7">
    <source>
        <dbReference type="Proteomes" id="UP000735302"/>
    </source>
</evidence>